<dbReference type="OrthoDB" id="6754035at2759"/>
<name>A0A9P0DIL9_PHACE</name>
<evidence type="ECO:0000313" key="3">
    <source>
        <dbReference type="EMBL" id="CAH1119389.1"/>
    </source>
</evidence>
<gene>
    <name evidence="3" type="ORF">PHAECO_LOCUS3951</name>
</gene>
<keyword evidence="2" id="KW-0812">Transmembrane</keyword>
<feature type="transmembrane region" description="Helical" evidence="2">
    <location>
        <begin position="6"/>
        <end position="25"/>
    </location>
</feature>
<evidence type="ECO:0000256" key="2">
    <source>
        <dbReference type="SAM" id="Phobius"/>
    </source>
</evidence>
<accession>A0A9P0DIL9</accession>
<dbReference type="AlphaFoldDB" id="A0A9P0DIL9"/>
<dbReference type="Gene3D" id="1.10.287.1490">
    <property type="match status" value="1"/>
</dbReference>
<sequence length="191" mass="22296">MISLGIPIAIVVIFLILRMFGKFTCELRKLRVGFLKRHPKITELPIITSTGQIVNCVEDLDLHLDFLRGQLEEKEEELESSRSKISSTGENLKKLTDTTNEVRKYYLKLKSEINKTENECKQLKIQIEDYKLRQTRLREEVNENVKYYTDLLSDLDSGKTGSKGDCSQEFEMVKKFPRDSKFDLLNRVQEQ</sequence>
<keyword evidence="2" id="KW-0472">Membrane</keyword>
<proteinExistence type="predicted"/>
<keyword evidence="4" id="KW-1185">Reference proteome</keyword>
<dbReference type="EMBL" id="OU896719">
    <property type="protein sequence ID" value="CAH1119389.1"/>
    <property type="molecule type" value="Genomic_DNA"/>
</dbReference>
<keyword evidence="2" id="KW-1133">Transmembrane helix</keyword>
<dbReference type="Proteomes" id="UP001153737">
    <property type="component" value="Chromosome 13"/>
</dbReference>
<feature type="coiled-coil region" evidence="1">
    <location>
        <begin position="57"/>
        <end position="140"/>
    </location>
</feature>
<evidence type="ECO:0000256" key="1">
    <source>
        <dbReference type="SAM" id="Coils"/>
    </source>
</evidence>
<keyword evidence="1" id="KW-0175">Coiled coil</keyword>
<organism evidence="3 4">
    <name type="scientific">Phaedon cochleariae</name>
    <name type="common">Mustard beetle</name>
    <dbReference type="NCBI Taxonomy" id="80249"/>
    <lineage>
        <taxon>Eukaryota</taxon>
        <taxon>Metazoa</taxon>
        <taxon>Ecdysozoa</taxon>
        <taxon>Arthropoda</taxon>
        <taxon>Hexapoda</taxon>
        <taxon>Insecta</taxon>
        <taxon>Pterygota</taxon>
        <taxon>Neoptera</taxon>
        <taxon>Endopterygota</taxon>
        <taxon>Coleoptera</taxon>
        <taxon>Polyphaga</taxon>
        <taxon>Cucujiformia</taxon>
        <taxon>Chrysomeloidea</taxon>
        <taxon>Chrysomelidae</taxon>
        <taxon>Chrysomelinae</taxon>
        <taxon>Chrysomelini</taxon>
        <taxon>Phaedon</taxon>
    </lineage>
</organism>
<reference evidence="3" key="1">
    <citation type="submission" date="2022-01" db="EMBL/GenBank/DDBJ databases">
        <authorList>
            <person name="King R."/>
        </authorList>
    </citation>
    <scope>NUCLEOTIDE SEQUENCE</scope>
</reference>
<protein>
    <submittedName>
        <fullName evidence="3">Uncharacterized protein</fullName>
    </submittedName>
</protein>
<evidence type="ECO:0000313" key="4">
    <source>
        <dbReference type="Proteomes" id="UP001153737"/>
    </source>
</evidence>
<reference evidence="3" key="2">
    <citation type="submission" date="2022-10" db="EMBL/GenBank/DDBJ databases">
        <authorList>
            <consortium name="ENA_rothamsted_submissions"/>
            <consortium name="culmorum"/>
            <person name="King R."/>
        </authorList>
    </citation>
    <scope>NUCLEOTIDE SEQUENCE</scope>
</reference>